<dbReference type="EMBL" id="JBDFQZ010000014">
    <property type="protein sequence ID" value="KAK9664571.1"/>
    <property type="molecule type" value="Genomic_DNA"/>
</dbReference>
<keyword evidence="1" id="KW-0863">Zinc-finger</keyword>
<feature type="compositionally biased region" description="Low complexity" evidence="2">
    <location>
        <begin position="104"/>
        <end position="139"/>
    </location>
</feature>
<evidence type="ECO:0000256" key="1">
    <source>
        <dbReference type="PROSITE-ProRule" id="PRU00047"/>
    </source>
</evidence>
<sequence>MPGRPSSKKRKKKAGEGEKKNVKRQKKANKCVNCGELGHYMRTCKKTPVPDQPKKKGGRPVSTRPWAKETREKNEKRRADKEAYARQFGTSTSANPPNIGDALSQASYANPPANAPVNAPANAPASTSNNPTASTSTMP</sequence>
<evidence type="ECO:0000313" key="5">
    <source>
        <dbReference type="Proteomes" id="UP001443914"/>
    </source>
</evidence>
<evidence type="ECO:0000259" key="3">
    <source>
        <dbReference type="PROSITE" id="PS50158"/>
    </source>
</evidence>
<dbReference type="SUPFAM" id="SSF57756">
    <property type="entry name" value="Retrovirus zinc finger-like domains"/>
    <property type="match status" value="1"/>
</dbReference>
<evidence type="ECO:0000256" key="2">
    <source>
        <dbReference type="SAM" id="MobiDB-lite"/>
    </source>
</evidence>
<dbReference type="Gene3D" id="4.10.60.10">
    <property type="entry name" value="Zinc finger, CCHC-type"/>
    <property type="match status" value="1"/>
</dbReference>
<protein>
    <recommendedName>
        <fullName evidence="3">CCHC-type domain-containing protein</fullName>
    </recommendedName>
</protein>
<dbReference type="InterPro" id="IPR036875">
    <property type="entry name" value="Znf_CCHC_sf"/>
</dbReference>
<dbReference type="PROSITE" id="PS50158">
    <property type="entry name" value="ZF_CCHC"/>
    <property type="match status" value="1"/>
</dbReference>
<keyword evidence="1" id="KW-0479">Metal-binding</keyword>
<gene>
    <name evidence="4" type="ORF">RND81_14G052600</name>
</gene>
<feature type="region of interest" description="Disordered" evidence="2">
    <location>
        <begin position="1"/>
        <end position="139"/>
    </location>
</feature>
<feature type="domain" description="CCHC-type" evidence="3">
    <location>
        <begin position="30"/>
        <end position="46"/>
    </location>
</feature>
<keyword evidence="1" id="KW-0862">Zinc</keyword>
<keyword evidence="5" id="KW-1185">Reference proteome</keyword>
<accession>A0AAW1GLL3</accession>
<organism evidence="4 5">
    <name type="scientific">Saponaria officinalis</name>
    <name type="common">Common soapwort</name>
    <name type="synonym">Lychnis saponaria</name>
    <dbReference type="NCBI Taxonomy" id="3572"/>
    <lineage>
        <taxon>Eukaryota</taxon>
        <taxon>Viridiplantae</taxon>
        <taxon>Streptophyta</taxon>
        <taxon>Embryophyta</taxon>
        <taxon>Tracheophyta</taxon>
        <taxon>Spermatophyta</taxon>
        <taxon>Magnoliopsida</taxon>
        <taxon>eudicotyledons</taxon>
        <taxon>Gunneridae</taxon>
        <taxon>Pentapetalae</taxon>
        <taxon>Caryophyllales</taxon>
        <taxon>Caryophyllaceae</taxon>
        <taxon>Caryophylleae</taxon>
        <taxon>Saponaria</taxon>
    </lineage>
</organism>
<reference evidence="4" key="1">
    <citation type="submission" date="2024-03" db="EMBL/GenBank/DDBJ databases">
        <title>WGS assembly of Saponaria officinalis var. Norfolk2.</title>
        <authorList>
            <person name="Jenkins J."/>
            <person name="Shu S."/>
            <person name="Grimwood J."/>
            <person name="Barry K."/>
            <person name="Goodstein D."/>
            <person name="Schmutz J."/>
            <person name="Leebens-Mack J."/>
            <person name="Osbourn A."/>
        </authorList>
    </citation>
    <scope>NUCLEOTIDE SEQUENCE [LARGE SCALE GENOMIC DNA]</scope>
    <source>
        <strain evidence="4">JIC</strain>
    </source>
</reference>
<feature type="compositionally biased region" description="Basic residues" evidence="2">
    <location>
        <begin position="1"/>
        <end position="13"/>
    </location>
</feature>
<dbReference type="Proteomes" id="UP001443914">
    <property type="component" value="Unassembled WGS sequence"/>
</dbReference>
<proteinExistence type="predicted"/>
<dbReference type="GO" id="GO:0008270">
    <property type="term" value="F:zinc ion binding"/>
    <property type="evidence" value="ECO:0007669"/>
    <property type="project" value="UniProtKB-KW"/>
</dbReference>
<name>A0AAW1GLL3_SAPOF</name>
<dbReference type="GO" id="GO:0003676">
    <property type="term" value="F:nucleic acid binding"/>
    <property type="evidence" value="ECO:0007669"/>
    <property type="project" value="InterPro"/>
</dbReference>
<dbReference type="AlphaFoldDB" id="A0AAW1GLL3"/>
<feature type="compositionally biased region" description="Basic and acidic residues" evidence="2">
    <location>
        <begin position="66"/>
        <end position="84"/>
    </location>
</feature>
<dbReference type="InterPro" id="IPR001878">
    <property type="entry name" value="Znf_CCHC"/>
</dbReference>
<comment type="caution">
    <text evidence="4">The sequence shown here is derived from an EMBL/GenBank/DDBJ whole genome shotgun (WGS) entry which is preliminary data.</text>
</comment>
<evidence type="ECO:0000313" key="4">
    <source>
        <dbReference type="EMBL" id="KAK9664571.1"/>
    </source>
</evidence>